<feature type="compositionally biased region" description="Acidic residues" evidence="1">
    <location>
        <begin position="621"/>
        <end position="636"/>
    </location>
</feature>
<dbReference type="Proteomes" id="UP001321749">
    <property type="component" value="Unassembled WGS sequence"/>
</dbReference>
<protein>
    <submittedName>
        <fullName evidence="2">Uncharacterized protein</fullName>
    </submittedName>
</protein>
<proteinExistence type="predicted"/>
<reference evidence="2" key="1">
    <citation type="journal article" date="2023" name="Mol. Phylogenet. Evol.">
        <title>Genome-scale phylogeny and comparative genomics of the fungal order Sordariales.</title>
        <authorList>
            <person name="Hensen N."/>
            <person name="Bonometti L."/>
            <person name="Westerberg I."/>
            <person name="Brannstrom I.O."/>
            <person name="Guillou S."/>
            <person name="Cros-Aarteil S."/>
            <person name="Calhoun S."/>
            <person name="Haridas S."/>
            <person name="Kuo A."/>
            <person name="Mondo S."/>
            <person name="Pangilinan J."/>
            <person name="Riley R."/>
            <person name="LaButti K."/>
            <person name="Andreopoulos B."/>
            <person name="Lipzen A."/>
            <person name="Chen C."/>
            <person name="Yan M."/>
            <person name="Daum C."/>
            <person name="Ng V."/>
            <person name="Clum A."/>
            <person name="Steindorff A."/>
            <person name="Ohm R.A."/>
            <person name="Martin F."/>
            <person name="Silar P."/>
            <person name="Natvig D.O."/>
            <person name="Lalanne C."/>
            <person name="Gautier V."/>
            <person name="Ament-Velasquez S.L."/>
            <person name="Kruys A."/>
            <person name="Hutchinson M.I."/>
            <person name="Powell A.J."/>
            <person name="Barry K."/>
            <person name="Miller A.N."/>
            <person name="Grigoriev I.V."/>
            <person name="Debuchy R."/>
            <person name="Gladieux P."/>
            <person name="Hiltunen Thoren M."/>
            <person name="Johannesson H."/>
        </authorList>
    </citation>
    <scope>NUCLEOTIDE SEQUENCE</scope>
    <source>
        <strain evidence="2">PSN324</strain>
    </source>
</reference>
<name>A0AAV9HLC9_9PEZI</name>
<feature type="region of interest" description="Disordered" evidence="1">
    <location>
        <begin position="618"/>
        <end position="647"/>
    </location>
</feature>
<dbReference type="EMBL" id="MU865026">
    <property type="protein sequence ID" value="KAK4459846.1"/>
    <property type="molecule type" value="Genomic_DNA"/>
</dbReference>
<keyword evidence="3" id="KW-1185">Reference proteome</keyword>
<gene>
    <name evidence="2" type="ORF">QBC42DRAFT_207154</name>
</gene>
<evidence type="ECO:0000256" key="1">
    <source>
        <dbReference type="SAM" id="MobiDB-lite"/>
    </source>
</evidence>
<organism evidence="2 3">
    <name type="scientific">Cladorrhinum samala</name>
    <dbReference type="NCBI Taxonomy" id="585594"/>
    <lineage>
        <taxon>Eukaryota</taxon>
        <taxon>Fungi</taxon>
        <taxon>Dikarya</taxon>
        <taxon>Ascomycota</taxon>
        <taxon>Pezizomycotina</taxon>
        <taxon>Sordariomycetes</taxon>
        <taxon>Sordariomycetidae</taxon>
        <taxon>Sordariales</taxon>
        <taxon>Podosporaceae</taxon>
        <taxon>Cladorrhinum</taxon>
    </lineage>
</organism>
<accession>A0AAV9HLC9</accession>
<dbReference type="AlphaFoldDB" id="A0AAV9HLC9"/>
<evidence type="ECO:0000313" key="3">
    <source>
        <dbReference type="Proteomes" id="UP001321749"/>
    </source>
</evidence>
<sequence length="647" mass="72612">MDDPIRLSKEEFRKIYEQSLTTWSRLHHTAIADPRLPPSHLDIFSAFSQHPAFPQDLELKNTKYTKYATGRSVWRSTNPECEHPLPPWNQQVQISVASKRPVSLSVRPTDAEPEIPWDSWFERGKDQNYLAVLILAWAYILSARWAEIMPQGHDASLVYTDSEAHRVESPDAPPLAPHYGNDRQQPSLTIDITDVDDPAEARFWAAVLAPDQGWKATISSGQDSDDAGPLFSPWSLRIMQQRPQGRWFILQTNPNIQSEAAALSPASFSDALEFLEKFCCRRGIADQSRAALAAVLLFPSLKDSGDHHLQLPALTSSARLDYPTFTSPCDFQHTYSQANPESLDRLIALSCHVQGIRPMLLSSFYDPEIECNAVSPWLQGALAAIDDVVVSQDDPLILGRMLMDRQPKIAPLWLGVTVLGLGPKLLVEATSYGMIPVNLDSAAWSGTVQSFIQLPVSDPPLVAGGLIARADECRFLFLARSERSNNDRVPVCQWKPFGRTPAEHADIDVRVHARRRQCRGHGLGYEGLTWDCVGGKKTTQQQQKQQLEQSESKPVFEYPTCGAPILSQRTCSLSQASINYKRLNYERDFLSRAATSIMFRWLRVDGFAANEQDIWKHEWFEADEDSDEEDDEEEDQSSSGGILKSNS</sequence>
<comment type="caution">
    <text evidence="2">The sequence shown here is derived from an EMBL/GenBank/DDBJ whole genome shotgun (WGS) entry which is preliminary data.</text>
</comment>
<reference evidence="2" key="2">
    <citation type="submission" date="2023-06" db="EMBL/GenBank/DDBJ databases">
        <authorList>
            <consortium name="Lawrence Berkeley National Laboratory"/>
            <person name="Mondo S.J."/>
            <person name="Hensen N."/>
            <person name="Bonometti L."/>
            <person name="Westerberg I."/>
            <person name="Brannstrom I.O."/>
            <person name="Guillou S."/>
            <person name="Cros-Aarteil S."/>
            <person name="Calhoun S."/>
            <person name="Haridas S."/>
            <person name="Kuo A."/>
            <person name="Pangilinan J."/>
            <person name="Riley R."/>
            <person name="Labutti K."/>
            <person name="Andreopoulos B."/>
            <person name="Lipzen A."/>
            <person name="Chen C."/>
            <person name="Yanf M."/>
            <person name="Daum C."/>
            <person name="Ng V."/>
            <person name="Clum A."/>
            <person name="Steindorff A."/>
            <person name="Ohm R."/>
            <person name="Martin F."/>
            <person name="Silar P."/>
            <person name="Natvig D."/>
            <person name="Lalanne C."/>
            <person name="Gautier V."/>
            <person name="Ament-Velasquez S.L."/>
            <person name="Kruys A."/>
            <person name="Hutchinson M.I."/>
            <person name="Powell A.J."/>
            <person name="Barry K."/>
            <person name="Miller A.N."/>
            <person name="Grigoriev I.V."/>
            <person name="Debuchy R."/>
            <person name="Gladieux P."/>
            <person name="Thoren M.H."/>
            <person name="Johannesson H."/>
        </authorList>
    </citation>
    <scope>NUCLEOTIDE SEQUENCE</scope>
    <source>
        <strain evidence="2">PSN324</strain>
    </source>
</reference>
<evidence type="ECO:0000313" key="2">
    <source>
        <dbReference type="EMBL" id="KAK4459846.1"/>
    </source>
</evidence>